<proteinExistence type="predicted"/>
<name>A0A6A4TTB2_SCOMX</name>
<dbReference type="EMBL" id="VEVO01000001">
    <property type="protein sequence ID" value="KAF0047568.1"/>
    <property type="molecule type" value="Genomic_DNA"/>
</dbReference>
<organism evidence="2 3">
    <name type="scientific">Scophthalmus maximus</name>
    <name type="common">Turbot</name>
    <name type="synonym">Psetta maxima</name>
    <dbReference type="NCBI Taxonomy" id="52904"/>
    <lineage>
        <taxon>Eukaryota</taxon>
        <taxon>Metazoa</taxon>
        <taxon>Chordata</taxon>
        <taxon>Craniata</taxon>
        <taxon>Vertebrata</taxon>
        <taxon>Euteleostomi</taxon>
        <taxon>Actinopterygii</taxon>
        <taxon>Neopterygii</taxon>
        <taxon>Teleostei</taxon>
        <taxon>Neoteleostei</taxon>
        <taxon>Acanthomorphata</taxon>
        <taxon>Carangaria</taxon>
        <taxon>Pleuronectiformes</taxon>
        <taxon>Pleuronectoidei</taxon>
        <taxon>Scophthalmidae</taxon>
        <taxon>Scophthalmus</taxon>
    </lineage>
</organism>
<evidence type="ECO:0000313" key="2">
    <source>
        <dbReference type="EMBL" id="KAF0047568.1"/>
    </source>
</evidence>
<accession>A0A6A4TTB2</accession>
<reference evidence="2 3" key="1">
    <citation type="submission" date="2019-06" db="EMBL/GenBank/DDBJ databases">
        <title>Draft genomes of female and male turbot (Scophthalmus maximus).</title>
        <authorList>
            <person name="Xu H."/>
            <person name="Xu X.-W."/>
            <person name="Shao C."/>
            <person name="Chen S."/>
        </authorList>
    </citation>
    <scope>NUCLEOTIDE SEQUENCE [LARGE SCALE GENOMIC DNA]</scope>
    <source>
        <strain evidence="2">Ysfricsl-2016a</strain>
        <tissue evidence="2">Blood</tissue>
    </source>
</reference>
<evidence type="ECO:0000256" key="1">
    <source>
        <dbReference type="SAM" id="MobiDB-lite"/>
    </source>
</evidence>
<comment type="caution">
    <text evidence="2">The sequence shown here is derived from an EMBL/GenBank/DDBJ whole genome shotgun (WGS) entry which is preliminary data.</text>
</comment>
<feature type="compositionally biased region" description="Polar residues" evidence="1">
    <location>
        <begin position="118"/>
        <end position="128"/>
    </location>
</feature>
<dbReference type="Proteomes" id="UP000438429">
    <property type="component" value="Unassembled WGS sequence"/>
</dbReference>
<protein>
    <submittedName>
        <fullName evidence="2">Uncharacterized protein</fullName>
    </submittedName>
</protein>
<evidence type="ECO:0000313" key="3">
    <source>
        <dbReference type="Proteomes" id="UP000438429"/>
    </source>
</evidence>
<sequence length="284" mass="31871">MTRVNYQCEAGMRRSNGLKIDQRVGTHELITGSAMIVFKHQQALCTQSSLLWEVHFIVLGKEERKGDRISSVVLSRCPAALMASTCRGQRAVSSETLRTADWQRLGNRAEKQADKSAPSLQRSSQGPITQLNGTTRAANFCLSGLQQWQSCGPKLENAELLIQASSAGTLGRGSAEQLDDHRHEYLTFSCNPRRKAAIRVHFETDMFRTGAVNHSSCQVDSTNFAVDLKITAEFKLPRAVKMREMCFCKNKTILDYYKKYRNRSDDDALYFISLTINVAVVLQQ</sequence>
<dbReference type="AlphaFoldDB" id="A0A6A4TTB2"/>
<feature type="region of interest" description="Disordered" evidence="1">
    <location>
        <begin position="108"/>
        <end position="128"/>
    </location>
</feature>
<gene>
    <name evidence="2" type="ORF">F2P81_001201</name>
</gene>